<protein>
    <submittedName>
        <fullName evidence="1">Uncharacterized protein</fullName>
    </submittedName>
</protein>
<keyword evidence="2" id="KW-1185">Reference proteome</keyword>
<proteinExistence type="predicted"/>
<accession>A0A7G1KRZ4</accession>
<dbReference type="EMBL" id="AP023396">
    <property type="protein sequence ID" value="BCK57922.1"/>
    <property type="molecule type" value="Genomic_DNA"/>
</dbReference>
<gene>
    <name evidence="1" type="ORF">NWFMUON74_56940</name>
</gene>
<dbReference type="Proteomes" id="UP000516173">
    <property type="component" value="Chromosome"/>
</dbReference>
<evidence type="ECO:0000313" key="1">
    <source>
        <dbReference type="EMBL" id="BCK57922.1"/>
    </source>
</evidence>
<evidence type="ECO:0000313" key="2">
    <source>
        <dbReference type="Proteomes" id="UP000516173"/>
    </source>
</evidence>
<name>A0A7G1KRZ4_9NOCA</name>
<dbReference type="KEGG" id="nwl:NWFMUON74_56940"/>
<reference evidence="1 2" key="1">
    <citation type="submission" date="2020-08" db="EMBL/GenBank/DDBJ databases">
        <title>Genome Sequencing of Nocardia wallacei strain FMUON74 and assembly.</title>
        <authorList>
            <person name="Toyokawa M."/>
            <person name="Uesaka K."/>
        </authorList>
    </citation>
    <scope>NUCLEOTIDE SEQUENCE [LARGE SCALE GENOMIC DNA]</scope>
    <source>
        <strain evidence="1 2">FMUON74</strain>
    </source>
</reference>
<organism evidence="1 2">
    <name type="scientific">Nocardia wallacei</name>
    <dbReference type="NCBI Taxonomy" id="480035"/>
    <lineage>
        <taxon>Bacteria</taxon>
        <taxon>Bacillati</taxon>
        <taxon>Actinomycetota</taxon>
        <taxon>Actinomycetes</taxon>
        <taxon>Mycobacteriales</taxon>
        <taxon>Nocardiaceae</taxon>
        <taxon>Nocardia</taxon>
    </lineage>
</organism>
<sequence length="53" mass="5738">MADEKPDSASLAEWDAEIALGGDTDRAVRGGACEQKVVQGRDLQVRSRCPFEC</sequence>
<dbReference type="AlphaFoldDB" id="A0A7G1KRZ4"/>